<reference evidence="3" key="1">
    <citation type="journal article" date="2019" name="Int. J. Syst. Evol. Microbiol.">
        <title>The Global Catalogue of Microorganisms (GCM) 10K type strain sequencing project: providing services to taxonomists for standard genome sequencing and annotation.</title>
        <authorList>
            <consortium name="The Broad Institute Genomics Platform"/>
            <consortium name="The Broad Institute Genome Sequencing Center for Infectious Disease"/>
            <person name="Wu L."/>
            <person name="Ma J."/>
        </authorList>
    </citation>
    <scope>NUCLEOTIDE SEQUENCE [LARGE SCALE GENOMIC DNA]</scope>
    <source>
        <strain evidence="3">JCM 17137</strain>
    </source>
</reference>
<protein>
    <recommendedName>
        <fullName evidence="4">CRISPR-associated protein</fullName>
    </recommendedName>
</protein>
<dbReference type="EMBL" id="BAABDD010000012">
    <property type="protein sequence ID" value="GAA3747543.1"/>
    <property type="molecule type" value="Genomic_DNA"/>
</dbReference>
<keyword evidence="3" id="KW-1185">Reference proteome</keyword>
<dbReference type="RefSeq" id="WP_344971901.1">
    <property type="nucleotide sequence ID" value="NZ_BAABDD010000012.1"/>
</dbReference>
<evidence type="ECO:0008006" key="4">
    <source>
        <dbReference type="Google" id="ProtNLM"/>
    </source>
</evidence>
<proteinExistence type="predicted"/>
<feature type="region of interest" description="Disordered" evidence="1">
    <location>
        <begin position="332"/>
        <end position="361"/>
    </location>
</feature>
<dbReference type="SUPFAM" id="SSF52980">
    <property type="entry name" value="Restriction endonuclease-like"/>
    <property type="match status" value="1"/>
</dbReference>
<dbReference type="InterPro" id="IPR011335">
    <property type="entry name" value="Restrct_endonuc-II-like"/>
</dbReference>
<organism evidence="2 3">
    <name type="scientific">Salinactinospora qingdaonensis</name>
    <dbReference type="NCBI Taxonomy" id="702744"/>
    <lineage>
        <taxon>Bacteria</taxon>
        <taxon>Bacillati</taxon>
        <taxon>Actinomycetota</taxon>
        <taxon>Actinomycetes</taxon>
        <taxon>Streptosporangiales</taxon>
        <taxon>Nocardiopsidaceae</taxon>
        <taxon>Salinactinospora</taxon>
    </lineage>
</organism>
<evidence type="ECO:0000256" key="1">
    <source>
        <dbReference type="SAM" id="MobiDB-lite"/>
    </source>
</evidence>
<comment type="caution">
    <text evidence="2">The sequence shown here is derived from an EMBL/GenBank/DDBJ whole genome shotgun (WGS) entry which is preliminary data.</text>
</comment>
<accession>A0ABP7FWE1</accession>
<name>A0ABP7FWE1_9ACTN</name>
<feature type="region of interest" description="Disordered" evidence="1">
    <location>
        <begin position="710"/>
        <end position="745"/>
    </location>
</feature>
<feature type="compositionally biased region" description="Basic and acidic residues" evidence="1">
    <location>
        <begin position="711"/>
        <end position="734"/>
    </location>
</feature>
<evidence type="ECO:0000313" key="2">
    <source>
        <dbReference type="EMBL" id="GAA3747543.1"/>
    </source>
</evidence>
<evidence type="ECO:0000313" key="3">
    <source>
        <dbReference type="Proteomes" id="UP001500908"/>
    </source>
</evidence>
<sequence>MSDSPLPDDSPDTLVALVGSSPTPALLSALTFTPGHLVLVHSAHTARRAKRVAEVAKKLCPEIERIAPIEPFDLGKEVNDFQTVEGRLQDLMEKLGERPWRLCYTGGTKVMSVSAALCHLDRFPDRHEWRSYLDVTTDALWFTDGSRHPGGVAAGSLEIEKLAHLHDVTLRSLVERQQRQQNAWRRGELDKLPEDEQNEAWVYGLFRDRLPETREWDVQGNQVMKDPTKSKDNMGEFDLVVRYRHRVLCVEVKSNPNGILDAAGWTIAKARRAFGSATQVLFVHAGAPRQVSPQQLKDYNPDLNGAGVFVYSLEELKNDFRYERDLREAFFDPKKVKNPPQPSDLPAFTDTSTSPHPGDKDGPLLLMGVGGSHLAILAAVHAHAPSHTVLLRTKQSEGAGRGDSNLKQAVRRAMFAVEKPEEFGKWSQQLADGEYLRSLPRGDRKKLRGRADHEYGNHVNFEGTPEEAASVAGFAEQGSMKIEKYRPDGAPIIADITTGTKAMSFGLALAAQAYGGCVTYLSPFTRRLSCRTHGTLDSFGPAAVDWPLVLDGYEPLQGPLRDWVEPEIAAPRIDIEALELTAVKLCELTGSKPTTVWVDTTVRAGGTSEVSRPYWYSAHRRPTLIVTIADRAIGLAAPSWWRWRYSSSEERYEWKRISKGDWAHAVFAANEMLKTACGPVGRTLALYRPEDAEDVKRTKDLIKWLSWPTDEPDKSAHNQDGTAREITGHEESHRPKPLSCTPETPKFREELSKHLTNLGLPRVPEK</sequence>
<gene>
    <name evidence="2" type="ORF">GCM10022402_28620</name>
</gene>
<dbReference type="Proteomes" id="UP001500908">
    <property type="component" value="Unassembled WGS sequence"/>
</dbReference>
<dbReference type="Gene3D" id="3.40.50.10770">
    <property type="entry name" value="Hypothetical protein VC1899 like domain (Restriction endonuclease-like)"/>
    <property type="match status" value="1"/>
</dbReference>